<reference evidence="3" key="1">
    <citation type="submission" date="2021-04" db="EMBL/GenBank/DDBJ databases">
        <title>Pseudonocardia sp. nov., isolated from sandy soil of mangrove forest.</title>
        <authorList>
            <person name="Zan Z."/>
            <person name="Huang R."/>
            <person name="Liu W."/>
        </authorList>
    </citation>
    <scope>NUCLEOTIDE SEQUENCE</scope>
    <source>
        <strain evidence="3">S2-4</strain>
    </source>
</reference>
<dbReference type="PROSITE" id="PS50943">
    <property type="entry name" value="HTH_CROC1"/>
    <property type="match status" value="1"/>
</dbReference>
<evidence type="ECO:0000259" key="2">
    <source>
        <dbReference type="PROSITE" id="PS50943"/>
    </source>
</evidence>
<organism evidence="3 4">
    <name type="scientific">Pseudonocardia humida</name>
    <dbReference type="NCBI Taxonomy" id="2800819"/>
    <lineage>
        <taxon>Bacteria</taxon>
        <taxon>Bacillati</taxon>
        <taxon>Actinomycetota</taxon>
        <taxon>Actinomycetes</taxon>
        <taxon>Pseudonocardiales</taxon>
        <taxon>Pseudonocardiaceae</taxon>
        <taxon>Pseudonocardia</taxon>
    </lineage>
</organism>
<protein>
    <submittedName>
        <fullName evidence="3">Helix-turn-helix transcriptional regulator</fullName>
    </submittedName>
</protein>
<evidence type="ECO:0000313" key="4">
    <source>
        <dbReference type="Proteomes" id="UP001165283"/>
    </source>
</evidence>
<proteinExistence type="predicted"/>
<dbReference type="Pfam" id="PF01381">
    <property type="entry name" value="HTH_3"/>
    <property type="match status" value="1"/>
</dbReference>
<accession>A0ABT0ZW85</accession>
<comment type="caution">
    <text evidence="3">The sequence shown here is derived from an EMBL/GenBank/DDBJ whole genome shotgun (WGS) entry which is preliminary data.</text>
</comment>
<sequence>MDGFGDGVRLRRLRTGLTQEELAERAGVSVRGLRKLEVGEITRPRPRTVRALAAALGVGPAGWAAFRVGAHPGSADAAPFRWPPPAAARGEPALGVPRAGPDRAGRRAAGRIAVRRAGRGGHRPAGRGAVPLAAVRPPRPRRARRCGDAGQVRPLLPGAPGAAVLVTGAAGPAADMGAAAVAAGAAVGVGGECGG</sequence>
<feature type="domain" description="HTH cro/C1-type" evidence="2">
    <location>
        <begin position="8"/>
        <end position="64"/>
    </location>
</feature>
<dbReference type="SUPFAM" id="SSF47413">
    <property type="entry name" value="lambda repressor-like DNA-binding domains"/>
    <property type="match status" value="1"/>
</dbReference>
<dbReference type="Gene3D" id="1.10.260.40">
    <property type="entry name" value="lambda repressor-like DNA-binding domains"/>
    <property type="match status" value="1"/>
</dbReference>
<dbReference type="InterPro" id="IPR001387">
    <property type="entry name" value="Cro/C1-type_HTH"/>
</dbReference>
<gene>
    <name evidence="3" type="ORF">KDL28_07980</name>
</gene>
<name>A0ABT0ZW85_9PSEU</name>
<feature type="region of interest" description="Disordered" evidence="1">
    <location>
        <begin position="85"/>
        <end position="108"/>
    </location>
</feature>
<dbReference type="Proteomes" id="UP001165283">
    <property type="component" value="Unassembled WGS sequence"/>
</dbReference>
<dbReference type="CDD" id="cd00093">
    <property type="entry name" value="HTH_XRE"/>
    <property type="match status" value="1"/>
</dbReference>
<evidence type="ECO:0000313" key="3">
    <source>
        <dbReference type="EMBL" id="MCO1654997.1"/>
    </source>
</evidence>
<keyword evidence="4" id="KW-1185">Reference proteome</keyword>
<dbReference type="SMART" id="SM00530">
    <property type="entry name" value="HTH_XRE"/>
    <property type="match status" value="1"/>
</dbReference>
<evidence type="ECO:0000256" key="1">
    <source>
        <dbReference type="SAM" id="MobiDB-lite"/>
    </source>
</evidence>
<dbReference type="EMBL" id="JAGSOV010000017">
    <property type="protein sequence ID" value="MCO1654997.1"/>
    <property type="molecule type" value="Genomic_DNA"/>
</dbReference>
<dbReference type="InterPro" id="IPR010982">
    <property type="entry name" value="Lambda_DNA-bd_dom_sf"/>
</dbReference>